<reference evidence="2" key="1">
    <citation type="submission" date="2023-10" db="EMBL/GenBank/DDBJ databases">
        <title>Genome assembly of Pristionchus species.</title>
        <authorList>
            <person name="Yoshida K."/>
            <person name="Sommer R.J."/>
        </authorList>
    </citation>
    <scope>NUCLEOTIDE SEQUENCE</scope>
    <source>
        <strain evidence="2">RS5133</strain>
    </source>
</reference>
<name>A0AAV5W6M1_9BILA</name>
<dbReference type="Proteomes" id="UP001432322">
    <property type="component" value="Unassembled WGS sequence"/>
</dbReference>
<proteinExistence type="predicted"/>
<evidence type="ECO:0000256" key="1">
    <source>
        <dbReference type="SAM" id="Phobius"/>
    </source>
</evidence>
<gene>
    <name evidence="2" type="ORF">PFISCL1PPCAC_18773</name>
</gene>
<keyword evidence="1" id="KW-0812">Transmembrane</keyword>
<evidence type="ECO:0000313" key="3">
    <source>
        <dbReference type="Proteomes" id="UP001432322"/>
    </source>
</evidence>
<dbReference type="AlphaFoldDB" id="A0AAV5W6M1"/>
<dbReference type="EMBL" id="BTSY01000005">
    <property type="protein sequence ID" value="GMT27476.1"/>
    <property type="molecule type" value="Genomic_DNA"/>
</dbReference>
<protein>
    <submittedName>
        <fullName evidence="2">Uncharacterized protein</fullName>
    </submittedName>
</protein>
<feature type="transmembrane region" description="Helical" evidence="1">
    <location>
        <begin position="98"/>
        <end position="119"/>
    </location>
</feature>
<accession>A0AAV5W6M1</accession>
<sequence>DECAALGSDTTSSVVIPPYDYCRTHLSIDVRNQSVPAVAGLCLPRDCGDYLRKHPQFSGLPHWLELSGWVARTHFAPGPMGAGWRCAPVGTEATRVGAVGAAWALVAVLATLVICGSAVDRWRHRE</sequence>
<feature type="non-terminal residue" evidence="2">
    <location>
        <position position="1"/>
    </location>
</feature>
<feature type="non-terminal residue" evidence="2">
    <location>
        <position position="126"/>
    </location>
</feature>
<keyword evidence="3" id="KW-1185">Reference proteome</keyword>
<evidence type="ECO:0000313" key="2">
    <source>
        <dbReference type="EMBL" id="GMT27476.1"/>
    </source>
</evidence>
<comment type="caution">
    <text evidence="2">The sequence shown here is derived from an EMBL/GenBank/DDBJ whole genome shotgun (WGS) entry which is preliminary data.</text>
</comment>
<keyword evidence="1" id="KW-1133">Transmembrane helix</keyword>
<organism evidence="2 3">
    <name type="scientific">Pristionchus fissidentatus</name>
    <dbReference type="NCBI Taxonomy" id="1538716"/>
    <lineage>
        <taxon>Eukaryota</taxon>
        <taxon>Metazoa</taxon>
        <taxon>Ecdysozoa</taxon>
        <taxon>Nematoda</taxon>
        <taxon>Chromadorea</taxon>
        <taxon>Rhabditida</taxon>
        <taxon>Rhabditina</taxon>
        <taxon>Diplogasteromorpha</taxon>
        <taxon>Diplogasteroidea</taxon>
        <taxon>Neodiplogasteridae</taxon>
        <taxon>Pristionchus</taxon>
    </lineage>
</organism>
<keyword evidence="1" id="KW-0472">Membrane</keyword>